<feature type="non-terminal residue" evidence="5">
    <location>
        <position position="599"/>
    </location>
</feature>
<keyword evidence="2" id="KW-0436">Ligase</keyword>
<dbReference type="PROSITE" id="PS00455">
    <property type="entry name" value="AMP_BINDING"/>
    <property type="match status" value="1"/>
</dbReference>
<dbReference type="InterPro" id="IPR045851">
    <property type="entry name" value="AMP-bd_C_sf"/>
</dbReference>
<accession>A0A9W8JH97</accession>
<dbReference type="Pfam" id="PF13193">
    <property type="entry name" value="AMP-binding_C"/>
    <property type="match status" value="1"/>
</dbReference>
<dbReference type="EMBL" id="JANBPK010000357">
    <property type="protein sequence ID" value="KAJ2935741.1"/>
    <property type="molecule type" value="Genomic_DNA"/>
</dbReference>
<evidence type="ECO:0000259" key="3">
    <source>
        <dbReference type="Pfam" id="PF00501"/>
    </source>
</evidence>
<evidence type="ECO:0000256" key="2">
    <source>
        <dbReference type="ARBA" id="ARBA00022598"/>
    </source>
</evidence>
<dbReference type="OrthoDB" id="1898221at2759"/>
<dbReference type="PANTHER" id="PTHR24096">
    <property type="entry name" value="LONG-CHAIN-FATTY-ACID--COA LIGASE"/>
    <property type="match status" value="1"/>
</dbReference>
<dbReference type="Pfam" id="PF00501">
    <property type="entry name" value="AMP-binding"/>
    <property type="match status" value="1"/>
</dbReference>
<evidence type="ECO:0000313" key="6">
    <source>
        <dbReference type="Proteomes" id="UP001140091"/>
    </source>
</evidence>
<dbReference type="Gene3D" id="3.30.300.30">
    <property type="match status" value="1"/>
</dbReference>
<dbReference type="AlphaFoldDB" id="A0A9W8JH97"/>
<comment type="caution">
    <text evidence="5">The sequence shown here is derived from an EMBL/GenBank/DDBJ whole genome shotgun (WGS) entry which is preliminary data.</text>
</comment>
<organism evidence="5 6">
    <name type="scientific">Candolleomyces eurysporus</name>
    <dbReference type="NCBI Taxonomy" id="2828524"/>
    <lineage>
        <taxon>Eukaryota</taxon>
        <taxon>Fungi</taxon>
        <taxon>Dikarya</taxon>
        <taxon>Basidiomycota</taxon>
        <taxon>Agaricomycotina</taxon>
        <taxon>Agaricomycetes</taxon>
        <taxon>Agaricomycetidae</taxon>
        <taxon>Agaricales</taxon>
        <taxon>Agaricineae</taxon>
        <taxon>Psathyrellaceae</taxon>
        <taxon>Candolleomyces</taxon>
    </lineage>
</organism>
<dbReference type="InterPro" id="IPR025110">
    <property type="entry name" value="AMP-bd_C"/>
</dbReference>
<evidence type="ECO:0000259" key="4">
    <source>
        <dbReference type="Pfam" id="PF13193"/>
    </source>
</evidence>
<evidence type="ECO:0008006" key="7">
    <source>
        <dbReference type="Google" id="ProtNLM"/>
    </source>
</evidence>
<dbReference type="InterPro" id="IPR020845">
    <property type="entry name" value="AMP-binding_CS"/>
</dbReference>
<protein>
    <recommendedName>
        <fullName evidence="7">Acetyl-CoA synthetase-like protein</fullName>
    </recommendedName>
</protein>
<gene>
    <name evidence="5" type="ORF">H1R20_g1353</name>
</gene>
<name>A0A9W8JH97_9AGAR</name>
<keyword evidence="6" id="KW-1185">Reference proteome</keyword>
<reference evidence="5" key="1">
    <citation type="submission" date="2022-06" db="EMBL/GenBank/DDBJ databases">
        <title>Genome Sequence of Candolleomyces eurysporus.</title>
        <authorList>
            <person name="Buettner E."/>
        </authorList>
    </citation>
    <scope>NUCLEOTIDE SEQUENCE</scope>
    <source>
        <strain evidence="5">VTCC 930004</strain>
    </source>
</reference>
<comment type="similarity">
    <text evidence="1">Belongs to the ATP-dependent AMP-binding enzyme family.</text>
</comment>
<dbReference type="Proteomes" id="UP001140091">
    <property type="component" value="Unassembled WGS sequence"/>
</dbReference>
<dbReference type="Gene3D" id="2.30.38.10">
    <property type="entry name" value="Luciferase, Domain 3"/>
    <property type="match status" value="1"/>
</dbReference>
<feature type="domain" description="AMP-binding enzyme C-terminal" evidence="4">
    <location>
        <begin position="492"/>
        <end position="577"/>
    </location>
</feature>
<evidence type="ECO:0000313" key="5">
    <source>
        <dbReference type="EMBL" id="KAJ2935741.1"/>
    </source>
</evidence>
<dbReference type="GO" id="GO:0016405">
    <property type="term" value="F:CoA-ligase activity"/>
    <property type="evidence" value="ECO:0007669"/>
    <property type="project" value="TreeGrafter"/>
</dbReference>
<evidence type="ECO:0000256" key="1">
    <source>
        <dbReference type="ARBA" id="ARBA00006432"/>
    </source>
</evidence>
<dbReference type="PANTHER" id="PTHR24096:SF149">
    <property type="entry name" value="AMP-BINDING DOMAIN-CONTAINING PROTEIN-RELATED"/>
    <property type="match status" value="1"/>
</dbReference>
<dbReference type="Gene3D" id="3.40.50.980">
    <property type="match status" value="2"/>
</dbReference>
<dbReference type="SUPFAM" id="SSF56801">
    <property type="entry name" value="Acetyl-CoA synthetase-like"/>
    <property type="match status" value="1"/>
</dbReference>
<feature type="domain" description="AMP-dependent synthetase/ligase" evidence="3">
    <location>
        <begin position="56"/>
        <end position="446"/>
    </location>
</feature>
<sequence>MFPSSDKYPPASHPDHRLLPSPAPLVAMIYKSPYPEPPPAQDMNAHYAFFKRPDQAQWPDFTLHIDAFTGEKRTYRDFLGRVNDLATALGGSLSDGCLGLSPDNGDKIGIMMGNCSDYVTLIHASLTTTVPFALISSYSTAFELKHALTLSQVTRLFVDAKYLPLVIPVAREIGFDLNRIFVGTGKASGRRSIDDLVNHVRTKSLPFIGIKPAKKSTLAYLVFSSGTSGLPKAVMISHGNLIYSLSQAAVVGMTTLAVYTPPPPPTPEGIQTVLAFLPLHHTYGLHTYSFRAFLSPSTFVFMRQWDIDVALTAIPKYKITAIALIPSIVHQLVHHPRTAKTDWSSVMSLGSGAAYLPPELASKLSKLIPKTANFSEGYGMSEATIAAITQPYPGILGGKYFPVPGSTGILLPGVSARIITDDGNDAALNEPGELWIKSDNVALGYYNNEKANKESFVDGWLHTGDKFRVDEKGNFWAKDTLKVSGAQVSPVEIEDCLLANPEKLIIDVTVAGVSGGRTSDEKVPRAWIVLSGSGKKLGTKETIKALDKWIQGSLSKYKWVRGGFEIVDQIPKSPTGKVLRRVLVDKFEKELSEPARAKL</sequence>
<proteinExistence type="inferred from homology"/>
<dbReference type="InterPro" id="IPR000873">
    <property type="entry name" value="AMP-dep_synth/lig_dom"/>
</dbReference>